<evidence type="ECO:0000256" key="1">
    <source>
        <dbReference type="ARBA" id="ARBA00022737"/>
    </source>
</evidence>
<dbReference type="SUPFAM" id="SSF52540">
    <property type="entry name" value="P-loop containing nucleoside triphosphate hydrolases"/>
    <property type="match status" value="1"/>
</dbReference>
<keyword evidence="1" id="KW-0677">Repeat</keyword>
<accession>A0A6A6XHT1</accession>
<sequence length="548" mass="61961">MAGISDSQSSMHSALSPSYGISSDIFPGLFDWFFAHHVFDRWCRDRAWQLHCAGGPGSGKTTLAALVAKHLEAGAQERHLAVVSIFIQKDVVAYETSFLEDFLEIVYHKLGDSWACNEEDEEDFDEYQRQRYGNLEGCRASRRIHLIRKAVYSRLETLAKSARAFLVLDGIDLCSSTLYLLLDMELSVLQEKGLCILLTSRIAVFEQLEARCDHSNHGDAPDDDPIEEKDREVLDLFLLCRVCESVLCFNCRDAGRICENCDDNDALYEPYDHVTIPVNVCPPSELKQFIAWNLEREHGDLGLGSPHPRKPPLSVLGRSLRADRTSKSAEVLVDRIIDLAYGNVSLAKARLDLVHEAQSIVQIEARRDQLPANIVTMFDAGIKGVEAQSPTKRDLGLKAIAAASRDDQGISIPLMQRWLHQSISVQTRSGEDILEAARGFLLATPDDNPQKIRLFNTIFNYYVVERYSQVIHRADSQLRADTLRRKDSSYHEMQALSEPRVRFEPMNVSEEPTEITPYKLLRTTTTMDSIEEAPSQPFILRKGTRAWY</sequence>
<name>A0A6A6XHT1_9PLEO</name>
<dbReference type="PANTHER" id="PTHR10039">
    <property type="entry name" value="AMELOGENIN"/>
    <property type="match status" value="1"/>
</dbReference>
<evidence type="ECO:0000313" key="3">
    <source>
        <dbReference type="EMBL" id="KAF2795818.1"/>
    </source>
</evidence>
<dbReference type="OrthoDB" id="3885310at2759"/>
<feature type="domain" description="Nephrocystin 3-like N-terminal" evidence="2">
    <location>
        <begin position="30"/>
        <end position="201"/>
    </location>
</feature>
<reference evidence="3" key="1">
    <citation type="journal article" date="2020" name="Stud. Mycol.">
        <title>101 Dothideomycetes genomes: a test case for predicting lifestyles and emergence of pathogens.</title>
        <authorList>
            <person name="Haridas S."/>
            <person name="Albert R."/>
            <person name="Binder M."/>
            <person name="Bloem J."/>
            <person name="Labutti K."/>
            <person name="Salamov A."/>
            <person name="Andreopoulos B."/>
            <person name="Baker S."/>
            <person name="Barry K."/>
            <person name="Bills G."/>
            <person name="Bluhm B."/>
            <person name="Cannon C."/>
            <person name="Castanera R."/>
            <person name="Culley D."/>
            <person name="Daum C."/>
            <person name="Ezra D."/>
            <person name="Gonzalez J."/>
            <person name="Henrissat B."/>
            <person name="Kuo A."/>
            <person name="Liang C."/>
            <person name="Lipzen A."/>
            <person name="Lutzoni F."/>
            <person name="Magnuson J."/>
            <person name="Mondo S."/>
            <person name="Nolan M."/>
            <person name="Ohm R."/>
            <person name="Pangilinan J."/>
            <person name="Park H.-J."/>
            <person name="Ramirez L."/>
            <person name="Alfaro M."/>
            <person name="Sun H."/>
            <person name="Tritt A."/>
            <person name="Yoshinaga Y."/>
            <person name="Zwiers L.-H."/>
            <person name="Turgeon B."/>
            <person name="Goodwin S."/>
            <person name="Spatafora J."/>
            <person name="Crous P."/>
            <person name="Grigoriev I."/>
        </authorList>
    </citation>
    <scope>NUCLEOTIDE SEQUENCE</scope>
    <source>
        <strain evidence="3">CBS 109.77</strain>
    </source>
</reference>
<keyword evidence="4" id="KW-1185">Reference proteome</keyword>
<evidence type="ECO:0000259" key="2">
    <source>
        <dbReference type="Pfam" id="PF24883"/>
    </source>
</evidence>
<protein>
    <recommendedName>
        <fullName evidence="2">Nephrocystin 3-like N-terminal domain-containing protein</fullName>
    </recommendedName>
</protein>
<dbReference type="Gene3D" id="3.40.50.300">
    <property type="entry name" value="P-loop containing nucleotide triphosphate hydrolases"/>
    <property type="match status" value="1"/>
</dbReference>
<dbReference type="Pfam" id="PF24883">
    <property type="entry name" value="NPHP3_N"/>
    <property type="match status" value="1"/>
</dbReference>
<proteinExistence type="predicted"/>
<dbReference type="AlphaFoldDB" id="A0A6A6XHT1"/>
<organism evidence="3 4">
    <name type="scientific">Melanomma pulvis-pyrius CBS 109.77</name>
    <dbReference type="NCBI Taxonomy" id="1314802"/>
    <lineage>
        <taxon>Eukaryota</taxon>
        <taxon>Fungi</taxon>
        <taxon>Dikarya</taxon>
        <taxon>Ascomycota</taxon>
        <taxon>Pezizomycotina</taxon>
        <taxon>Dothideomycetes</taxon>
        <taxon>Pleosporomycetidae</taxon>
        <taxon>Pleosporales</taxon>
        <taxon>Melanommataceae</taxon>
        <taxon>Melanomma</taxon>
    </lineage>
</organism>
<dbReference type="InterPro" id="IPR056884">
    <property type="entry name" value="NPHP3-like_N"/>
</dbReference>
<dbReference type="EMBL" id="MU001847">
    <property type="protein sequence ID" value="KAF2795818.1"/>
    <property type="molecule type" value="Genomic_DNA"/>
</dbReference>
<dbReference type="Proteomes" id="UP000799757">
    <property type="component" value="Unassembled WGS sequence"/>
</dbReference>
<evidence type="ECO:0000313" key="4">
    <source>
        <dbReference type="Proteomes" id="UP000799757"/>
    </source>
</evidence>
<gene>
    <name evidence="3" type="ORF">K505DRAFT_239126</name>
</gene>
<dbReference type="PANTHER" id="PTHR10039:SF14">
    <property type="entry name" value="NACHT DOMAIN-CONTAINING PROTEIN"/>
    <property type="match status" value="1"/>
</dbReference>
<dbReference type="InterPro" id="IPR027417">
    <property type="entry name" value="P-loop_NTPase"/>
</dbReference>